<reference evidence="3" key="1">
    <citation type="submission" date="2021-01" db="EMBL/GenBank/DDBJ databases">
        <title>Microvirga sp.</title>
        <authorList>
            <person name="Kim M.K."/>
        </authorList>
    </citation>
    <scope>NUCLEOTIDE SEQUENCE</scope>
    <source>
        <strain evidence="3">5420S-16</strain>
    </source>
</reference>
<name>A0A937D0Q9_9HYPH</name>
<dbReference type="Proteomes" id="UP000605848">
    <property type="component" value="Unassembled WGS sequence"/>
</dbReference>
<dbReference type="AlphaFoldDB" id="A0A937D0Q9"/>
<feature type="region of interest" description="Disordered" evidence="1">
    <location>
        <begin position="150"/>
        <end position="172"/>
    </location>
</feature>
<accession>A0A937D0Q9</accession>
<proteinExistence type="predicted"/>
<sequence length="406" mass="43397">MNPWPIVRAFLVRHRWAALAFVFLVAAGVSLAVALISQERALRTGSARAADRFDLIVAAPGSQTDVLLTAVFLRPGTTKLLQPEVTVRLLNDKRAAFVAPIGFGDSHRGAPIVGTTSQLVTHLSNELQEGRVFARREEAVVGAASPMKVGETFQPTHGIPRDGNPEEDADPHEHGAMITVVGRMKPTGSPWDSAIMVPVELVWQLHSLPDGHEEGSEAVGPPFDQAWTPGVPAAVVRPTTIAAAYQLRNAYTTNESMAFFPAEALTRLYSVMGDLRQLMSLLAIVTQALVLMAIMMGVLLLFRFLVPQLITLRALGAPRLFIAAIAWGFTATLVLAGVLLGLGAGYGLSYGVSQWLAADTGVELTPTLASSEYLIAASILATGWILALLPAYVVQRRSLAISLAES</sequence>
<dbReference type="RefSeq" id="WP_202065595.1">
    <property type="nucleotide sequence ID" value="NZ_JAEQMY010000132.1"/>
</dbReference>
<evidence type="ECO:0000313" key="4">
    <source>
        <dbReference type="Proteomes" id="UP000605848"/>
    </source>
</evidence>
<dbReference type="InterPro" id="IPR051125">
    <property type="entry name" value="ABC-4/HrtB_transporter"/>
</dbReference>
<evidence type="ECO:0000256" key="2">
    <source>
        <dbReference type="SAM" id="Phobius"/>
    </source>
</evidence>
<dbReference type="PANTHER" id="PTHR43738">
    <property type="entry name" value="ABC TRANSPORTER, MEMBRANE PROTEIN"/>
    <property type="match status" value="1"/>
</dbReference>
<feature type="transmembrane region" description="Helical" evidence="2">
    <location>
        <begin position="322"/>
        <end position="346"/>
    </location>
</feature>
<dbReference type="PANTHER" id="PTHR43738:SF2">
    <property type="entry name" value="ABC TRANSPORTER PERMEASE"/>
    <property type="match status" value="1"/>
</dbReference>
<organism evidence="3 4">
    <name type="scientific">Microvirga aerilata</name>
    <dbReference type="NCBI Taxonomy" id="670292"/>
    <lineage>
        <taxon>Bacteria</taxon>
        <taxon>Pseudomonadati</taxon>
        <taxon>Pseudomonadota</taxon>
        <taxon>Alphaproteobacteria</taxon>
        <taxon>Hyphomicrobiales</taxon>
        <taxon>Methylobacteriaceae</taxon>
        <taxon>Microvirga</taxon>
    </lineage>
</organism>
<feature type="transmembrane region" description="Helical" evidence="2">
    <location>
        <begin position="373"/>
        <end position="394"/>
    </location>
</feature>
<evidence type="ECO:0000256" key="1">
    <source>
        <dbReference type="SAM" id="MobiDB-lite"/>
    </source>
</evidence>
<evidence type="ECO:0000313" key="3">
    <source>
        <dbReference type="EMBL" id="MBL0407984.1"/>
    </source>
</evidence>
<keyword evidence="2" id="KW-0472">Membrane</keyword>
<protein>
    <submittedName>
        <fullName evidence="3">ABC transporter permease</fullName>
    </submittedName>
</protein>
<keyword evidence="4" id="KW-1185">Reference proteome</keyword>
<feature type="transmembrane region" description="Helical" evidence="2">
    <location>
        <begin position="278"/>
        <end position="302"/>
    </location>
</feature>
<keyword evidence="2" id="KW-0812">Transmembrane</keyword>
<gene>
    <name evidence="3" type="ORF">JKG68_29225</name>
</gene>
<comment type="caution">
    <text evidence="3">The sequence shown here is derived from an EMBL/GenBank/DDBJ whole genome shotgun (WGS) entry which is preliminary data.</text>
</comment>
<keyword evidence="2" id="KW-1133">Transmembrane helix</keyword>
<dbReference type="EMBL" id="JAEQMY010000132">
    <property type="protein sequence ID" value="MBL0407984.1"/>
    <property type="molecule type" value="Genomic_DNA"/>
</dbReference>